<dbReference type="PROSITE" id="PS51192">
    <property type="entry name" value="HELICASE_ATP_BIND_1"/>
    <property type="match status" value="1"/>
</dbReference>
<dbReference type="InterPro" id="IPR001650">
    <property type="entry name" value="Helicase_C-like"/>
</dbReference>
<sequence>MLPKHYKTSFFLKTRLFDNLTCFAELEDRISKLPTTVDIGDAFEVFAEAYFFTQKIEQAEEVWPFKSIPSGIKENLSLGNNQQDNGVDGVYKTTSNTFNAYQAKFRKGRPSLTWREISTFMGLTDNVRQRVLFTNSNDITSVINERTGFHCIRGNDLDRLEKSDFETILKWLQSGEVEVERKTPLPHQKEAIEDILSTLKDEDRATALMACGTGKTLVALWVSEQMDCKNTLVLLPSLTLVRQTLHEWLKETKWQHISYLCVCSDPTVASKELDSIKINQSDLDFAVTTESSTVKQFLSQNTEGVKIVFSTYQSAHIVAEGMDNIHRFDLGIFDEAHKTAGREGKKFGFALKDDNLCSKKRLFLTATPRHYNINKKNEEGNFDLVYSMDNSDVYGKVAHELSFAKAAHQDIICNYKVIISVVTSEQVSKELLKRGEVIINGDVVNAQLVAHQIAFRDAINKYNIKRVFTFHKSINTAKSFTGKGSEGIRRHLPKFNTFHVNGTMSTAAREGVMNEFKNSDCSVISNARCLTEGVDLPAVDLVAFMSPKKSKVDIVQATGRAMRKDPQNPDKTYGYILVPLYLEMATEERIEDAVDKTDFGEVWNILQAMQEQDEVLADTIRLMQENKGRHRKQKSDDFGDKIDFFGVDISLKTIKESITAVCTDKLSNTWDLRYGELIQYKEIFGDCNVPSNWNENKQLAIWVGTQRSNYTYKLLSKDHIKRLEDIGFAWHADNSLLRKHHEKKWGEMFEALTTYKNMYEDCNVPNGWPDKKLVGWVSRQRTEYRTENLSNERIESLESIGFEWVSPFKKAEEERQKKLWHEKLKTLITYKNMYGNCNVPNSWPDKKLVNWVATQRAKYRTESLSNERIESLESIGFEWVSPLKEAKEEIQKKLWHEKLKTLITYKNLYGNCNVPKSWPDKKLVNWVAAQRTKYRTENLSNERIESLESIGFEWVPHKKKQDSYNIRKTSVRNIKTWVQMLDELKKYKEDHGNCNVSASWHLGQWANTQRAKYRKGELSGDHIKQLDDIGFEWDIRK</sequence>
<dbReference type="RefSeq" id="WP_096895759.1">
    <property type="nucleotide sequence ID" value="NZ_BAOS01000030.1"/>
</dbReference>
<evidence type="ECO:0000313" key="3">
    <source>
        <dbReference type="EMBL" id="GAX62365.1"/>
    </source>
</evidence>
<dbReference type="Pfam" id="PF03457">
    <property type="entry name" value="HA"/>
    <property type="match status" value="5"/>
</dbReference>
<dbReference type="InterPro" id="IPR027417">
    <property type="entry name" value="P-loop_NTPase"/>
</dbReference>
<keyword evidence="3" id="KW-0378">Hydrolase</keyword>
<protein>
    <submittedName>
        <fullName evidence="3">Helicase</fullName>
    </submittedName>
</protein>
<dbReference type="EMBL" id="BAOS01000030">
    <property type="protein sequence ID" value="GAX62365.1"/>
    <property type="molecule type" value="Genomic_DNA"/>
</dbReference>
<name>A0A286U2L5_9BACT</name>
<dbReference type="GO" id="GO:0016787">
    <property type="term" value="F:hydrolase activity"/>
    <property type="evidence" value="ECO:0007669"/>
    <property type="project" value="InterPro"/>
</dbReference>
<proteinExistence type="predicted"/>
<dbReference type="GO" id="GO:0004386">
    <property type="term" value="F:helicase activity"/>
    <property type="evidence" value="ECO:0007669"/>
    <property type="project" value="UniProtKB-KW"/>
</dbReference>
<evidence type="ECO:0000259" key="1">
    <source>
        <dbReference type="PROSITE" id="PS51192"/>
    </source>
</evidence>
<dbReference type="Pfam" id="PF04851">
    <property type="entry name" value="ResIII"/>
    <property type="match status" value="1"/>
</dbReference>
<comment type="caution">
    <text evidence="3">The sequence shown here is derived from an EMBL/GenBank/DDBJ whole genome shotgun (WGS) entry which is preliminary data.</text>
</comment>
<keyword evidence="3" id="KW-0067">ATP-binding</keyword>
<dbReference type="InterPro" id="IPR005114">
    <property type="entry name" value="Helicase_assoc"/>
</dbReference>
<feature type="domain" description="Helicase C-terminal" evidence="2">
    <location>
        <begin position="454"/>
        <end position="628"/>
    </location>
</feature>
<dbReference type="OrthoDB" id="9807155at2"/>
<dbReference type="Gene3D" id="6.10.140.530">
    <property type="match status" value="5"/>
</dbReference>
<dbReference type="Gene3D" id="3.40.50.300">
    <property type="entry name" value="P-loop containing nucleotide triphosphate hydrolases"/>
    <property type="match status" value="2"/>
</dbReference>
<dbReference type="GO" id="GO:0003677">
    <property type="term" value="F:DNA binding"/>
    <property type="evidence" value="ECO:0007669"/>
    <property type="project" value="InterPro"/>
</dbReference>
<evidence type="ECO:0000259" key="2">
    <source>
        <dbReference type="PROSITE" id="PS51194"/>
    </source>
</evidence>
<evidence type="ECO:0000313" key="4">
    <source>
        <dbReference type="Proteomes" id="UP000218542"/>
    </source>
</evidence>
<dbReference type="InterPro" id="IPR014001">
    <property type="entry name" value="Helicase_ATP-bd"/>
</dbReference>
<keyword evidence="4" id="KW-1185">Reference proteome</keyword>
<gene>
    <name evidence="3" type="ORF">SCALIN_C30_0003</name>
</gene>
<dbReference type="SMART" id="SM00490">
    <property type="entry name" value="HELICc"/>
    <property type="match status" value="1"/>
</dbReference>
<organism evidence="3 4">
    <name type="scientific">Candidatus Scalindua japonica</name>
    <dbReference type="NCBI Taxonomy" id="1284222"/>
    <lineage>
        <taxon>Bacteria</taxon>
        <taxon>Pseudomonadati</taxon>
        <taxon>Planctomycetota</taxon>
        <taxon>Candidatus Brocadiia</taxon>
        <taxon>Candidatus Brocadiales</taxon>
        <taxon>Candidatus Scalinduaceae</taxon>
        <taxon>Candidatus Scalindua</taxon>
    </lineage>
</organism>
<keyword evidence="3" id="KW-0347">Helicase</keyword>
<dbReference type="CDD" id="cd18785">
    <property type="entry name" value="SF2_C"/>
    <property type="match status" value="1"/>
</dbReference>
<dbReference type="PROSITE" id="PS51194">
    <property type="entry name" value="HELICASE_CTER"/>
    <property type="match status" value="1"/>
</dbReference>
<dbReference type="AlphaFoldDB" id="A0A286U2L5"/>
<dbReference type="PANTHER" id="PTHR33418">
    <property type="entry name" value="HELICASE-ASSOCIATED"/>
    <property type="match status" value="1"/>
</dbReference>
<dbReference type="SUPFAM" id="SSF52540">
    <property type="entry name" value="P-loop containing nucleoside triphosphate hydrolases"/>
    <property type="match status" value="1"/>
</dbReference>
<dbReference type="SMART" id="SM00487">
    <property type="entry name" value="DEXDc"/>
    <property type="match status" value="1"/>
</dbReference>
<dbReference type="PANTHER" id="PTHR33418:SF1">
    <property type="entry name" value="HELICASE-ASSOCIATED DOMAIN-CONTAINING PROTEIN"/>
    <property type="match status" value="1"/>
</dbReference>
<dbReference type="InterPro" id="IPR006935">
    <property type="entry name" value="Helicase/UvrB_N"/>
</dbReference>
<accession>A0A286U2L5</accession>
<dbReference type="GO" id="GO:0005524">
    <property type="term" value="F:ATP binding"/>
    <property type="evidence" value="ECO:0007669"/>
    <property type="project" value="InterPro"/>
</dbReference>
<dbReference type="Proteomes" id="UP000218542">
    <property type="component" value="Unassembled WGS sequence"/>
</dbReference>
<dbReference type="Pfam" id="PF00271">
    <property type="entry name" value="Helicase_C"/>
    <property type="match status" value="1"/>
</dbReference>
<keyword evidence="3" id="KW-0547">Nucleotide-binding</keyword>
<feature type="domain" description="Helicase ATP-binding" evidence="1">
    <location>
        <begin position="196"/>
        <end position="386"/>
    </location>
</feature>
<reference evidence="3 4" key="1">
    <citation type="journal article" date="2017" name="Environ. Microbiol. Rep.">
        <title>Genetic diversity of marine anaerobic ammonium-oxidizing bacteria as revealed by genomic and proteomic analyses of 'Candidatus Scalindua japonica'.</title>
        <authorList>
            <person name="Oshiki M."/>
            <person name="Mizuto K."/>
            <person name="Kimura Z."/>
            <person name="Kindaichi T."/>
            <person name="Satoh H."/>
            <person name="Okabe S."/>
        </authorList>
    </citation>
    <scope>NUCLEOTIDE SEQUENCE [LARGE SCALE GENOMIC DNA]</scope>
    <source>
        <strain evidence="4">husup-a2</strain>
    </source>
</reference>